<feature type="binding site" description="axial binding residue" evidence="1">
    <location>
        <position position="458"/>
    </location>
    <ligand>
        <name>heme</name>
        <dbReference type="ChEBI" id="CHEBI:30413"/>
    </ligand>
    <ligandPart>
        <name>Fe</name>
        <dbReference type="ChEBI" id="CHEBI:18248"/>
    </ligandPart>
</feature>
<dbReference type="PRINTS" id="PR00463">
    <property type="entry name" value="EP450I"/>
</dbReference>
<dbReference type="Proteomes" id="UP000324585">
    <property type="component" value="Unassembled WGS sequence"/>
</dbReference>
<keyword evidence="1 2" id="KW-0349">Heme</keyword>
<keyword evidence="1 2" id="KW-0408">Iron</keyword>
<feature type="transmembrane region" description="Helical" evidence="3">
    <location>
        <begin position="25"/>
        <end position="47"/>
    </location>
</feature>
<evidence type="ECO:0000256" key="3">
    <source>
        <dbReference type="SAM" id="Phobius"/>
    </source>
</evidence>
<dbReference type="PANTHER" id="PTHR24301:SF2">
    <property type="entry name" value="THROMBOXANE-A SYNTHASE"/>
    <property type="match status" value="1"/>
</dbReference>
<protein>
    <submittedName>
        <fullName evidence="4">Cytochrome P450 71D18</fullName>
    </submittedName>
</protein>
<dbReference type="EMBL" id="VRMN01000004">
    <property type="protein sequence ID" value="KAA8494777.1"/>
    <property type="molecule type" value="Genomic_DNA"/>
</dbReference>
<dbReference type="PANTHER" id="PTHR24301">
    <property type="entry name" value="THROMBOXANE-A SYNTHASE"/>
    <property type="match status" value="1"/>
</dbReference>
<comment type="cofactor">
    <cofactor evidence="1">
        <name>heme</name>
        <dbReference type="ChEBI" id="CHEBI:30413"/>
    </cofactor>
</comment>
<dbReference type="AlphaFoldDB" id="A0A5J4YWG1"/>
<dbReference type="PROSITE" id="PS00086">
    <property type="entry name" value="CYTOCHROME_P450"/>
    <property type="match status" value="1"/>
</dbReference>
<dbReference type="OrthoDB" id="2023at2759"/>
<proteinExistence type="inferred from homology"/>
<dbReference type="GO" id="GO:0016705">
    <property type="term" value="F:oxidoreductase activity, acting on paired donors, with incorporation or reduction of molecular oxygen"/>
    <property type="evidence" value="ECO:0007669"/>
    <property type="project" value="InterPro"/>
</dbReference>
<keyword evidence="3" id="KW-0472">Membrane</keyword>
<evidence type="ECO:0000313" key="5">
    <source>
        <dbReference type="Proteomes" id="UP000324585"/>
    </source>
</evidence>
<accession>A0A5J4YWG1</accession>
<dbReference type="OMA" id="KPKYFGY"/>
<comment type="caution">
    <text evidence="4">The sequence shown here is derived from an EMBL/GenBank/DDBJ whole genome shotgun (WGS) entry which is preliminary data.</text>
</comment>
<dbReference type="GO" id="GO:0020037">
    <property type="term" value="F:heme binding"/>
    <property type="evidence" value="ECO:0007669"/>
    <property type="project" value="InterPro"/>
</dbReference>
<dbReference type="PRINTS" id="PR00385">
    <property type="entry name" value="P450"/>
</dbReference>
<name>A0A5J4YWG1_PORPP</name>
<sequence length="529" mass="58884">MESACGSRNTGKYTSLQMTVTPRTAVAVAASAAVCGVAAATVLHMYWTRRKLKNAIQTGGKAVDDETPWPLVGNTPSLASSFFGTLYRHVHESVFLVWVGSTPFIVLNDLKSVRRVLTGAGGVYSKPKYFGYRSKAIKSAVERERKAVELESAELAAGDFSRTALEALIVEQFGWLNVEIEALAHELAARSDHDQQHAFQQIQQGLVHLNLRLLYKFDDAQLAGKVSYWIAHAGLEFAKRMANPFRAWYHWAANVRFLAHVSGLIGIGRRLCKHLDDIVAAERKDSELAETAPSWVHAWLGKVGKIGKLGKVVGLLMASTQTVPLTAIWSVYLVATHESVRNKILAEVRKVNTSSACVDLSELDSLTFLDAVVRETLRIYPPFPVLQREAQMEDELSDGAFVQKGQIVYIVPWLIHHNPKIWRNPEAFEPERFVGNASHGDAENDYAFIPFGRGSRMCAGYRLAIVEVKLLLLHLVLNYDWEAAYESPEYPAINMVPSKMQFTFRAKKISYLSATFEHAEDASRVIPTA</sequence>
<dbReference type="InterPro" id="IPR002401">
    <property type="entry name" value="Cyt_P450_E_grp-I"/>
</dbReference>
<gene>
    <name evidence="4" type="ORF">FVE85_3018</name>
</gene>
<dbReference type="SUPFAM" id="SSF48264">
    <property type="entry name" value="Cytochrome P450"/>
    <property type="match status" value="1"/>
</dbReference>
<keyword evidence="3" id="KW-0812">Transmembrane</keyword>
<dbReference type="Gene3D" id="1.10.630.10">
    <property type="entry name" value="Cytochrome P450"/>
    <property type="match status" value="1"/>
</dbReference>
<evidence type="ECO:0000256" key="1">
    <source>
        <dbReference type="PIRSR" id="PIRSR602401-1"/>
    </source>
</evidence>
<comment type="similarity">
    <text evidence="2">Belongs to the cytochrome P450 family.</text>
</comment>
<evidence type="ECO:0000256" key="2">
    <source>
        <dbReference type="RuleBase" id="RU000461"/>
    </source>
</evidence>
<dbReference type="GO" id="GO:0004497">
    <property type="term" value="F:monooxygenase activity"/>
    <property type="evidence" value="ECO:0007669"/>
    <property type="project" value="UniProtKB-KW"/>
</dbReference>
<dbReference type="InterPro" id="IPR001128">
    <property type="entry name" value="Cyt_P450"/>
</dbReference>
<dbReference type="InterPro" id="IPR036396">
    <property type="entry name" value="Cyt_P450_sf"/>
</dbReference>
<dbReference type="Pfam" id="PF00067">
    <property type="entry name" value="p450"/>
    <property type="match status" value="1"/>
</dbReference>
<evidence type="ECO:0000313" key="4">
    <source>
        <dbReference type="EMBL" id="KAA8494777.1"/>
    </source>
</evidence>
<dbReference type="CDD" id="cd00302">
    <property type="entry name" value="cytochrome_P450"/>
    <property type="match status" value="1"/>
</dbReference>
<keyword evidence="2" id="KW-0560">Oxidoreductase</keyword>
<organism evidence="4 5">
    <name type="scientific">Porphyridium purpureum</name>
    <name type="common">Red alga</name>
    <name type="synonym">Porphyridium cruentum</name>
    <dbReference type="NCBI Taxonomy" id="35688"/>
    <lineage>
        <taxon>Eukaryota</taxon>
        <taxon>Rhodophyta</taxon>
        <taxon>Bangiophyceae</taxon>
        <taxon>Porphyridiales</taxon>
        <taxon>Porphyridiaceae</taxon>
        <taxon>Porphyridium</taxon>
    </lineage>
</organism>
<keyword evidence="3" id="KW-1133">Transmembrane helix</keyword>
<reference evidence="5" key="1">
    <citation type="journal article" date="2019" name="Nat. Commun.">
        <title>Expansion of phycobilisome linker gene families in mesophilic red algae.</title>
        <authorList>
            <person name="Lee J."/>
            <person name="Kim D."/>
            <person name="Bhattacharya D."/>
            <person name="Yoon H.S."/>
        </authorList>
    </citation>
    <scope>NUCLEOTIDE SEQUENCE [LARGE SCALE GENOMIC DNA]</scope>
    <source>
        <strain evidence="5">CCMP 1328</strain>
    </source>
</reference>
<keyword evidence="1 2" id="KW-0479">Metal-binding</keyword>
<keyword evidence="2" id="KW-0503">Monooxygenase</keyword>
<dbReference type="GO" id="GO:0005506">
    <property type="term" value="F:iron ion binding"/>
    <property type="evidence" value="ECO:0007669"/>
    <property type="project" value="InterPro"/>
</dbReference>
<keyword evidence="5" id="KW-1185">Reference proteome</keyword>
<dbReference type="InterPro" id="IPR017972">
    <property type="entry name" value="Cyt_P450_CS"/>
</dbReference>